<dbReference type="InterPro" id="IPR011041">
    <property type="entry name" value="Quinoprot_gluc/sorb_DH_b-prop"/>
</dbReference>
<dbReference type="EMBL" id="JBDLNV010000008">
    <property type="protein sequence ID" value="MFM1725831.1"/>
    <property type="molecule type" value="Genomic_DNA"/>
</dbReference>
<gene>
    <name evidence="3" type="ORF">ABEU20_004454</name>
</gene>
<dbReference type="PANTHER" id="PTHR19328:SF13">
    <property type="entry name" value="HIPL1 PROTEIN"/>
    <property type="match status" value="1"/>
</dbReference>
<keyword evidence="4" id="KW-1185">Reference proteome</keyword>
<proteinExistence type="predicted"/>
<evidence type="ECO:0000313" key="3">
    <source>
        <dbReference type="EMBL" id="MFM1725831.1"/>
    </source>
</evidence>
<dbReference type="Gene3D" id="2.120.10.30">
    <property type="entry name" value="TolB, C-terminal domain"/>
    <property type="match status" value="1"/>
</dbReference>
<feature type="signal peptide" evidence="1">
    <location>
        <begin position="1"/>
        <end position="27"/>
    </location>
</feature>
<dbReference type="Pfam" id="PF07995">
    <property type="entry name" value="GSDH"/>
    <property type="match status" value="1"/>
</dbReference>
<keyword evidence="1" id="KW-0732">Signal</keyword>
<evidence type="ECO:0000313" key="4">
    <source>
        <dbReference type="Proteomes" id="UP001629745"/>
    </source>
</evidence>
<protein>
    <submittedName>
        <fullName evidence="3">PQQ-dependent sugar dehydrogenase</fullName>
    </submittedName>
</protein>
<dbReference type="SUPFAM" id="SSF50952">
    <property type="entry name" value="Soluble quinoprotein glucose dehydrogenase"/>
    <property type="match status" value="1"/>
</dbReference>
<dbReference type="InterPro" id="IPR012938">
    <property type="entry name" value="Glc/Sorbosone_DH"/>
</dbReference>
<evidence type="ECO:0000256" key="1">
    <source>
        <dbReference type="SAM" id="SignalP"/>
    </source>
</evidence>
<feature type="chain" id="PRO_5047228895" evidence="1">
    <location>
        <begin position="28"/>
        <end position="397"/>
    </location>
</feature>
<reference evidence="3 4" key="1">
    <citation type="submission" date="2023-11" db="EMBL/GenBank/DDBJ databases">
        <authorList>
            <person name="Val-Calvo J."/>
            <person name="Scortti M."/>
            <person name="Vazquez-Boland J."/>
        </authorList>
    </citation>
    <scope>NUCLEOTIDE SEQUENCE [LARGE SCALE GENOMIC DNA]</scope>
    <source>
        <strain evidence="3 4">PAM 2766</strain>
    </source>
</reference>
<sequence>MRRSTLGAGAAVAAAIIGIGTAPTACAEPVESSPPLEVTTVIDGLEKPWDVVVAPDGAVLTGERAGRFVVKRPDDSVGELSADLSDLYAQGETGLMGIALATDFATSRTVFTCQGHRGSDNGSLGTGSVDTGSLGSAAAGADIRVVSWTVDPGWTTLTRTGDVLTGIPTGPNGRHGGCRILAHPDGTLYVGTGDTASPTVPQDPNSLGGKVLHVDTDGSPAAGNPFPNSPVFTLGHRNVQGLALQPGSGRIYGIEQGTSRDDEVNLLAAGNNYGYRPDRAPFVYDESVPMTDPDRVPGAVAAVWSSGAPTLATPGGTFVSGPAWGEWDGALAVTTQQGRKMLLLKLSADGTAVTATDSVLTDQGRLRSATRMPDGSLLVTTDNGSGDKVLRVAPASS</sequence>
<accession>A0ABW9FME4</accession>
<dbReference type="InterPro" id="IPR011042">
    <property type="entry name" value="6-blade_b-propeller_TolB-like"/>
</dbReference>
<dbReference type="Proteomes" id="UP001629745">
    <property type="component" value="Unassembled WGS sequence"/>
</dbReference>
<name>A0ABW9FME4_9NOCA</name>
<comment type="caution">
    <text evidence="3">The sequence shown here is derived from an EMBL/GenBank/DDBJ whole genome shotgun (WGS) entry which is preliminary data.</text>
</comment>
<dbReference type="RefSeq" id="WP_420166311.1">
    <property type="nucleotide sequence ID" value="NZ_JBDLNV010000008.1"/>
</dbReference>
<evidence type="ECO:0000259" key="2">
    <source>
        <dbReference type="Pfam" id="PF07995"/>
    </source>
</evidence>
<organism evidence="3 4">
    <name type="scientific">Rhodococcus parequi</name>
    <dbReference type="NCBI Taxonomy" id="3137122"/>
    <lineage>
        <taxon>Bacteria</taxon>
        <taxon>Bacillati</taxon>
        <taxon>Actinomycetota</taxon>
        <taxon>Actinomycetes</taxon>
        <taxon>Mycobacteriales</taxon>
        <taxon>Nocardiaceae</taxon>
        <taxon>Rhodococcus</taxon>
    </lineage>
</organism>
<dbReference type="PANTHER" id="PTHR19328">
    <property type="entry name" value="HEDGEHOG-INTERACTING PROTEIN"/>
    <property type="match status" value="1"/>
</dbReference>
<feature type="domain" description="Glucose/Sorbosone dehydrogenase" evidence="2">
    <location>
        <begin position="45"/>
        <end position="387"/>
    </location>
</feature>